<protein>
    <recommendedName>
        <fullName evidence="5">SAF domain-containing protein</fullName>
    </recommendedName>
</protein>
<dbReference type="Proteomes" id="UP001500266">
    <property type="component" value="Unassembled WGS sequence"/>
</dbReference>
<feature type="compositionally biased region" description="Polar residues" evidence="1">
    <location>
        <begin position="254"/>
        <end position="263"/>
    </location>
</feature>
<evidence type="ECO:0000256" key="1">
    <source>
        <dbReference type="SAM" id="MobiDB-lite"/>
    </source>
</evidence>
<name>A0ABP7Z123_9ACTN</name>
<feature type="compositionally biased region" description="Low complexity" evidence="1">
    <location>
        <begin position="281"/>
        <end position="301"/>
    </location>
</feature>
<accession>A0ABP7Z123</accession>
<reference evidence="4" key="1">
    <citation type="journal article" date="2019" name="Int. J. Syst. Evol. Microbiol.">
        <title>The Global Catalogue of Microorganisms (GCM) 10K type strain sequencing project: providing services to taxonomists for standard genome sequencing and annotation.</title>
        <authorList>
            <consortium name="The Broad Institute Genomics Platform"/>
            <consortium name="The Broad Institute Genome Sequencing Center for Infectious Disease"/>
            <person name="Wu L."/>
            <person name="Ma J."/>
        </authorList>
    </citation>
    <scope>NUCLEOTIDE SEQUENCE [LARGE SCALE GENOMIC DNA]</scope>
    <source>
        <strain evidence="4">JCM 17316</strain>
    </source>
</reference>
<keyword evidence="4" id="KW-1185">Reference proteome</keyword>
<dbReference type="RefSeq" id="WP_345022638.1">
    <property type="nucleotide sequence ID" value="NZ_BAABDO010000055.1"/>
</dbReference>
<sequence>MASAMKSNQSAVASGTTGAGAAAGLGRSGLGASGGQRLPSAPRERKPALAALAVLLILGGALTSAYLVMASGQRVSAIRIAQPVAAGQRIPIGALEEVQIGDTGVAYIAWSERARVTQAYAAVPLVKGALLTNEMVSRGDDAARGRVVVGLALKPGQFPARGLESGKRVALYAVGGGNGGPRAGTVLSTDAIVLGVGGGASDRLRDDLTSVDVAVAPGEAALVTQAASAGTVAVGLVPDGTQVGSAPAAAPERTAQSSPSTAGSDGGQSPLPDSTGGRQGGQQSSGQQSGGQQRSSGTGGN</sequence>
<evidence type="ECO:0000313" key="4">
    <source>
        <dbReference type="Proteomes" id="UP001500266"/>
    </source>
</evidence>
<keyword evidence="2" id="KW-1133">Transmembrane helix</keyword>
<keyword evidence="2" id="KW-0812">Transmembrane</keyword>
<comment type="caution">
    <text evidence="3">The sequence shown here is derived from an EMBL/GenBank/DDBJ whole genome shotgun (WGS) entry which is preliminary data.</text>
</comment>
<feature type="transmembrane region" description="Helical" evidence="2">
    <location>
        <begin position="47"/>
        <end position="69"/>
    </location>
</feature>
<gene>
    <name evidence="3" type="ORF">GCM10022416_36540</name>
</gene>
<evidence type="ECO:0000256" key="2">
    <source>
        <dbReference type="SAM" id="Phobius"/>
    </source>
</evidence>
<feature type="region of interest" description="Disordered" evidence="1">
    <location>
        <begin position="243"/>
        <end position="301"/>
    </location>
</feature>
<evidence type="ECO:0008006" key="5">
    <source>
        <dbReference type="Google" id="ProtNLM"/>
    </source>
</evidence>
<organism evidence="3 4">
    <name type="scientific">Actinomadura keratinilytica</name>
    <dbReference type="NCBI Taxonomy" id="547461"/>
    <lineage>
        <taxon>Bacteria</taxon>
        <taxon>Bacillati</taxon>
        <taxon>Actinomycetota</taxon>
        <taxon>Actinomycetes</taxon>
        <taxon>Streptosporangiales</taxon>
        <taxon>Thermomonosporaceae</taxon>
        <taxon>Actinomadura</taxon>
    </lineage>
</organism>
<proteinExistence type="predicted"/>
<keyword evidence="2" id="KW-0472">Membrane</keyword>
<dbReference type="EMBL" id="BAABDO010000055">
    <property type="protein sequence ID" value="GAA4145115.1"/>
    <property type="molecule type" value="Genomic_DNA"/>
</dbReference>
<evidence type="ECO:0000313" key="3">
    <source>
        <dbReference type="EMBL" id="GAA4145115.1"/>
    </source>
</evidence>